<keyword evidence="3" id="KW-1185">Reference proteome</keyword>
<dbReference type="Gene3D" id="3.30.950.30">
    <property type="entry name" value="Schlafen, AAA domain"/>
    <property type="match status" value="1"/>
</dbReference>
<dbReference type="Gene3D" id="3.30.565.60">
    <property type="match status" value="1"/>
</dbReference>
<dbReference type="CDD" id="cd00090">
    <property type="entry name" value="HTH_ARSR"/>
    <property type="match status" value="1"/>
</dbReference>
<dbReference type="Proteomes" id="UP000060016">
    <property type="component" value="Chromosome"/>
</dbReference>
<reference evidence="2 3" key="1">
    <citation type="submission" date="2015-08" db="EMBL/GenBank/DDBJ databases">
        <authorList>
            <person name="Babu N.S."/>
            <person name="Beckwith C.J."/>
            <person name="Beseler K.G."/>
            <person name="Brison A."/>
            <person name="Carone J.V."/>
            <person name="Caskin T.P."/>
            <person name="Diamond M."/>
            <person name="Durham M.E."/>
            <person name="Foxe J.M."/>
            <person name="Go M."/>
            <person name="Henderson B.A."/>
            <person name="Jones I.B."/>
            <person name="McGettigan J.A."/>
            <person name="Micheletti S.J."/>
            <person name="Nasrallah M.E."/>
            <person name="Ortiz D."/>
            <person name="Piller C.R."/>
            <person name="Privatt S.R."/>
            <person name="Schneider S.L."/>
            <person name="Sharp S."/>
            <person name="Smith T.C."/>
            <person name="Stanton J.D."/>
            <person name="Ullery H.E."/>
            <person name="Wilson R.J."/>
            <person name="Serrano M.G."/>
            <person name="Buck G."/>
            <person name="Lee V."/>
            <person name="Wang Y."/>
            <person name="Carvalho R."/>
            <person name="Voegtly L."/>
            <person name="Shi R."/>
            <person name="Duckworth R."/>
            <person name="Johnson A."/>
            <person name="Loviza R."/>
            <person name="Walstead R."/>
            <person name="Shah Z."/>
            <person name="Kiflezghi M."/>
            <person name="Wade K."/>
            <person name="Ball S.L."/>
            <person name="Bradley K.W."/>
            <person name="Asai D.J."/>
            <person name="Bowman C.A."/>
            <person name="Russell D.A."/>
            <person name="Pope W.H."/>
            <person name="Jacobs-Sera D."/>
            <person name="Hendrix R.W."/>
            <person name="Hatfull G.F."/>
        </authorList>
    </citation>
    <scope>NUCLEOTIDE SEQUENCE [LARGE SCALE GENOMIC DNA]</scope>
    <source>
        <strain evidence="2 3">PUDD_83A45</strain>
    </source>
</reference>
<keyword evidence="2" id="KW-0238">DNA-binding</keyword>
<dbReference type="InterPro" id="IPR036390">
    <property type="entry name" value="WH_DNA-bd_sf"/>
</dbReference>
<dbReference type="InterPro" id="IPR007421">
    <property type="entry name" value="Schlafen_AlbA_2_dom"/>
</dbReference>
<protein>
    <submittedName>
        <fullName evidence="2">DNA-binding protein</fullName>
    </submittedName>
</protein>
<dbReference type="InterPro" id="IPR011991">
    <property type="entry name" value="ArsR-like_HTH"/>
</dbReference>
<dbReference type="PATRIC" id="fig|156976.3.peg.1527"/>
<dbReference type="STRING" id="156976.AK829_07635"/>
<organism evidence="2 3">
    <name type="scientific">Corynebacterium riegelii</name>
    <dbReference type="NCBI Taxonomy" id="156976"/>
    <lineage>
        <taxon>Bacteria</taxon>
        <taxon>Bacillati</taxon>
        <taxon>Actinomycetota</taxon>
        <taxon>Actinomycetes</taxon>
        <taxon>Mycobacteriales</taxon>
        <taxon>Corynebacteriaceae</taxon>
        <taxon>Corynebacterium</taxon>
    </lineage>
</organism>
<dbReference type="InterPro" id="IPR038461">
    <property type="entry name" value="Schlafen_AlbA_2_dom_sf"/>
</dbReference>
<dbReference type="RefSeq" id="WP_052205310.1">
    <property type="nucleotide sequence ID" value="NZ_CP012342.1"/>
</dbReference>
<dbReference type="PANTHER" id="PTHR30595:SF6">
    <property type="entry name" value="SCHLAFEN ALBA-2 DOMAIN-CONTAINING PROTEIN"/>
    <property type="match status" value="1"/>
</dbReference>
<name>A0A0K1RCC5_9CORY</name>
<gene>
    <name evidence="2" type="ORF">AK829_07635</name>
</gene>
<dbReference type="InterPro" id="IPR038475">
    <property type="entry name" value="RecG_C_sf"/>
</dbReference>
<dbReference type="AlphaFoldDB" id="A0A0K1RCC5"/>
<dbReference type="EMBL" id="CP012342">
    <property type="protein sequence ID" value="AKV59043.1"/>
    <property type="molecule type" value="Genomic_DNA"/>
</dbReference>
<dbReference type="GO" id="GO:0003677">
    <property type="term" value="F:DNA binding"/>
    <property type="evidence" value="ECO:0007669"/>
    <property type="project" value="UniProtKB-KW"/>
</dbReference>
<dbReference type="KEGG" id="crie:AK829_07635"/>
<dbReference type="Gene3D" id="1.10.10.10">
    <property type="entry name" value="Winged helix-like DNA-binding domain superfamily/Winged helix DNA-binding domain"/>
    <property type="match status" value="1"/>
</dbReference>
<evidence type="ECO:0000313" key="3">
    <source>
        <dbReference type="Proteomes" id="UP000060016"/>
    </source>
</evidence>
<dbReference type="InterPro" id="IPR036388">
    <property type="entry name" value="WH-like_DNA-bd_sf"/>
</dbReference>
<proteinExistence type="predicted"/>
<evidence type="ECO:0000259" key="1">
    <source>
        <dbReference type="Pfam" id="PF04326"/>
    </source>
</evidence>
<dbReference type="Pfam" id="PF13412">
    <property type="entry name" value="HTH_24"/>
    <property type="match status" value="1"/>
</dbReference>
<dbReference type="PANTHER" id="PTHR30595">
    <property type="entry name" value="GLPR-RELATED TRANSCRIPTIONAL REPRESSOR"/>
    <property type="match status" value="1"/>
</dbReference>
<dbReference type="Pfam" id="PF04326">
    <property type="entry name" value="SLFN_AlbA_2"/>
    <property type="match status" value="1"/>
</dbReference>
<evidence type="ECO:0000313" key="2">
    <source>
        <dbReference type="EMBL" id="AKV59043.1"/>
    </source>
</evidence>
<dbReference type="Pfam" id="PF13749">
    <property type="entry name" value="HATPase_c_4"/>
    <property type="match status" value="1"/>
</dbReference>
<feature type="domain" description="Schlafen AlbA-2" evidence="1">
    <location>
        <begin position="19"/>
        <end position="128"/>
    </location>
</feature>
<sequence>MSVQRNFSEDPRQLLQVPEDQWFERKSFRIKPKDLAKTIVGMANAEGGIIAVGITDCEFDGRPSATQDNDLRQTALDHTDPTVRVQIEVCGAGEGAQVYLFHVLPSERVHYLKSGECYLRVGDESRQLKADDILELRYTKGEQQYDATVPPRVSVSDLDLELVGDYAEAIGSSSAENALKARNLIDREGNPRTAAILLFGKNPQEFFPNAHIRVLRFGEDQRLPGQMQQLMDDQRFDGPIPKQIQAAQEVIGAMLPSVRRLTGSGLFEDENLIPHDVWLEGLVNAVVHRSYSMAGDHIRFEIYPGRIEISSPGRFPGLADPTKPESIARFARNPLIARVTAELRIGQELGEGIRRMFASMRRVGFADPVYNQTSGSVVLTLNAIQRLDPQVLQSLPRYAEKVLTVLETNGRPMSTGEIAEVLELSAPPVRRALQAMRDARLVQWRGNGPRDPRAVWYVEGILR</sequence>
<dbReference type="SUPFAM" id="SSF46785">
    <property type="entry name" value="Winged helix' DNA-binding domain"/>
    <property type="match status" value="1"/>
</dbReference>
<accession>A0A0K1RCC5</accession>